<dbReference type="AlphaFoldDB" id="A0A2N1P3Q3"/>
<name>A0A2N1P3Q3_9GLOM</name>
<dbReference type="EMBL" id="LLXL01000005">
    <property type="protein sequence ID" value="PKK80810.1"/>
    <property type="molecule type" value="Genomic_DNA"/>
</dbReference>
<reference evidence="1 2" key="2">
    <citation type="submission" date="2017-10" db="EMBL/GenBank/DDBJ databases">
        <title>Extensive intraspecific genome diversity in a model arbuscular mycorrhizal fungus.</title>
        <authorList>
            <person name="Chen E.C.H."/>
            <person name="Morin E."/>
            <person name="Baudet D."/>
            <person name="Noel J."/>
            <person name="Ndikumana S."/>
            <person name="Charron P."/>
            <person name="St-Onge C."/>
            <person name="Giorgi J."/>
            <person name="Grigoriev I.V."/>
            <person name="Roux C."/>
            <person name="Martin F.M."/>
            <person name="Corradi N."/>
        </authorList>
    </citation>
    <scope>NUCLEOTIDE SEQUENCE [LARGE SCALE GENOMIC DNA]</scope>
    <source>
        <strain evidence="1 2">C2</strain>
    </source>
</reference>
<proteinExistence type="predicted"/>
<evidence type="ECO:0000313" key="1">
    <source>
        <dbReference type="EMBL" id="PKK80810.1"/>
    </source>
</evidence>
<dbReference type="VEuPathDB" id="FungiDB:RhiirA1_427555"/>
<sequence>MKLEHNHEMDALKHKKFLGNERTIHQDRIIVYHQAGCISTTRSILKQECKNSETWIYSDIYNFIYQLVVNKNNVFFEAEVP</sequence>
<reference evidence="1 2" key="1">
    <citation type="submission" date="2016-04" db="EMBL/GenBank/DDBJ databases">
        <title>Genome analyses suggest a sexual origin of heterokaryosis in a supposedly ancient asexual fungus.</title>
        <authorList>
            <person name="Ropars J."/>
            <person name="Sedzielewska K."/>
            <person name="Noel J."/>
            <person name="Charron P."/>
            <person name="Farinelli L."/>
            <person name="Marton T."/>
            <person name="Kruger M."/>
            <person name="Pelin A."/>
            <person name="Brachmann A."/>
            <person name="Corradi N."/>
        </authorList>
    </citation>
    <scope>NUCLEOTIDE SEQUENCE [LARGE SCALE GENOMIC DNA]</scope>
    <source>
        <strain evidence="1 2">C2</strain>
    </source>
</reference>
<accession>A0A2N1P3Q3</accession>
<comment type="caution">
    <text evidence="1">The sequence shown here is derived from an EMBL/GenBank/DDBJ whole genome shotgun (WGS) entry which is preliminary data.</text>
</comment>
<dbReference type="Proteomes" id="UP000233469">
    <property type="component" value="Unassembled WGS sequence"/>
</dbReference>
<gene>
    <name evidence="1" type="ORF">RhiirC2_723475</name>
</gene>
<protein>
    <submittedName>
        <fullName evidence="1">Uncharacterized protein</fullName>
    </submittedName>
</protein>
<organism evidence="1 2">
    <name type="scientific">Rhizophagus irregularis</name>
    <dbReference type="NCBI Taxonomy" id="588596"/>
    <lineage>
        <taxon>Eukaryota</taxon>
        <taxon>Fungi</taxon>
        <taxon>Fungi incertae sedis</taxon>
        <taxon>Mucoromycota</taxon>
        <taxon>Glomeromycotina</taxon>
        <taxon>Glomeromycetes</taxon>
        <taxon>Glomerales</taxon>
        <taxon>Glomeraceae</taxon>
        <taxon>Rhizophagus</taxon>
    </lineage>
</organism>
<evidence type="ECO:0000313" key="2">
    <source>
        <dbReference type="Proteomes" id="UP000233469"/>
    </source>
</evidence>